<sequence length="277" mass="32688">MEEAAESLNSVFRKVKSVNDGEILASCYYLNQIGEMINDYSHLYDFLRWLYKLAWEELRSSTASIVRLLHALCQMSHDTLMYTLRIGYLRSIHCLQMVVRSTHHLTILSMWVNYVKHWNKHETHHDVLAAKYDQLLRETRNRDPPDLKQEIAVLHGFSYFSYYSLKNDTLSMRLLVEMLDKCGQFLEDKNEYEWSFETQAFAFASKATAMLFEKKASHLAGSYLEKAILILERGDRECRTRAVALIEELILWCERTERHNQVESLREKQNFLLCSLL</sequence>
<dbReference type="OrthoDB" id="5308957at2759"/>
<protein>
    <submittedName>
        <fullName evidence="1">Uncharacterized protein</fullName>
    </submittedName>
</protein>
<name>B8MN61_TALSN</name>
<evidence type="ECO:0000313" key="1">
    <source>
        <dbReference type="EMBL" id="EED14510.1"/>
    </source>
</evidence>
<proteinExistence type="predicted"/>
<dbReference type="PhylomeDB" id="B8MN61"/>
<accession>B8MN61</accession>
<dbReference type="Proteomes" id="UP000001745">
    <property type="component" value="Unassembled WGS sequence"/>
</dbReference>
<dbReference type="EMBL" id="EQ962658">
    <property type="protein sequence ID" value="EED14510.1"/>
    <property type="molecule type" value="Genomic_DNA"/>
</dbReference>
<dbReference type="AlphaFoldDB" id="B8MN61"/>
<dbReference type="RefSeq" id="XP_002486748.1">
    <property type="nucleotide sequence ID" value="XM_002486703.1"/>
</dbReference>
<dbReference type="GeneID" id="8103617"/>
<organism evidence="1 2">
    <name type="scientific">Talaromyces stipitatus (strain ATCC 10500 / CBS 375.48 / QM 6759 / NRRL 1006)</name>
    <name type="common">Penicillium stipitatum</name>
    <dbReference type="NCBI Taxonomy" id="441959"/>
    <lineage>
        <taxon>Eukaryota</taxon>
        <taxon>Fungi</taxon>
        <taxon>Dikarya</taxon>
        <taxon>Ascomycota</taxon>
        <taxon>Pezizomycotina</taxon>
        <taxon>Eurotiomycetes</taxon>
        <taxon>Eurotiomycetidae</taxon>
        <taxon>Eurotiales</taxon>
        <taxon>Trichocomaceae</taxon>
        <taxon>Talaromyces</taxon>
        <taxon>Talaromyces sect. Talaromyces</taxon>
    </lineage>
</organism>
<evidence type="ECO:0000313" key="2">
    <source>
        <dbReference type="Proteomes" id="UP000001745"/>
    </source>
</evidence>
<dbReference type="InParanoid" id="B8MN61"/>
<keyword evidence="2" id="KW-1185">Reference proteome</keyword>
<dbReference type="HOGENOM" id="CLU_058845_0_0_1"/>
<dbReference type="VEuPathDB" id="FungiDB:TSTA_107170"/>
<gene>
    <name evidence="1" type="ORF">TSTA_107170</name>
</gene>
<reference evidence="2" key="1">
    <citation type="journal article" date="2015" name="Genome Announc.">
        <title>Genome sequence of the AIDS-associated pathogen Penicillium marneffei (ATCC18224) and its near taxonomic relative Talaromyces stipitatus (ATCC10500).</title>
        <authorList>
            <person name="Nierman W.C."/>
            <person name="Fedorova-Abrams N.D."/>
            <person name="Andrianopoulos A."/>
        </authorList>
    </citation>
    <scope>NUCLEOTIDE SEQUENCE [LARGE SCALE GENOMIC DNA]</scope>
    <source>
        <strain evidence="2">ATCC 10500 / CBS 375.48 / QM 6759 / NRRL 1006</strain>
    </source>
</reference>
<dbReference type="OMA" id="CERTERH"/>